<dbReference type="Gene3D" id="3.30.70.270">
    <property type="match status" value="1"/>
</dbReference>
<accession>A0ABS1U1R7</accession>
<dbReference type="InterPro" id="IPR043128">
    <property type="entry name" value="Rev_trsase/Diguanyl_cyclase"/>
</dbReference>
<dbReference type="SUPFAM" id="SSF55073">
    <property type="entry name" value="Nucleotide cyclase"/>
    <property type="match status" value="1"/>
</dbReference>
<evidence type="ECO:0000256" key="1">
    <source>
        <dbReference type="SAM" id="MobiDB-lite"/>
    </source>
</evidence>
<dbReference type="RefSeq" id="WP_202830387.1">
    <property type="nucleotide sequence ID" value="NZ_JAETWB010000001.1"/>
</dbReference>
<evidence type="ECO:0000313" key="3">
    <source>
        <dbReference type="EMBL" id="MBL6077261.1"/>
    </source>
</evidence>
<feature type="domain" description="GGDEF" evidence="2">
    <location>
        <begin position="1"/>
        <end position="89"/>
    </location>
</feature>
<dbReference type="InterPro" id="IPR000160">
    <property type="entry name" value="GGDEF_dom"/>
</dbReference>
<dbReference type="InterPro" id="IPR052155">
    <property type="entry name" value="Biofilm_reg_signaling"/>
</dbReference>
<protein>
    <submittedName>
        <fullName evidence="3">Diguanylate cyclase</fullName>
    </submittedName>
</protein>
<name>A0ABS1U1R7_9PROT</name>
<feature type="region of interest" description="Disordered" evidence="1">
    <location>
        <begin position="72"/>
        <end position="101"/>
    </location>
</feature>
<reference evidence="3 4" key="1">
    <citation type="submission" date="2021-01" db="EMBL/GenBank/DDBJ databases">
        <title>Belnapia mucosa sp. nov. and Belnapia arida sp. nov., isolated from the Tabernas Desert (Almeria, Spain).</title>
        <authorList>
            <person name="Molina-Menor E."/>
            <person name="Vidal-Verdu A."/>
            <person name="Calonge A."/>
            <person name="Satari L."/>
            <person name="Pereto J."/>
            <person name="Porcar M."/>
        </authorList>
    </citation>
    <scope>NUCLEOTIDE SEQUENCE [LARGE SCALE GENOMIC DNA]</scope>
    <source>
        <strain evidence="3 4">T18</strain>
    </source>
</reference>
<proteinExistence type="predicted"/>
<dbReference type="Proteomes" id="UP000660885">
    <property type="component" value="Unassembled WGS sequence"/>
</dbReference>
<dbReference type="InterPro" id="IPR029787">
    <property type="entry name" value="Nucleotide_cyclase"/>
</dbReference>
<sequence length="101" mass="10692">MARLGGDEFAAILPGRSTAETIAPLAERLMRVVGHGYALDDTRLDIGVSLGIALAPEDGPMPIGCCAMPTWHSTRRRRPGEAPSASSTRRWRSGCRCGAAS</sequence>
<evidence type="ECO:0000259" key="2">
    <source>
        <dbReference type="PROSITE" id="PS50887"/>
    </source>
</evidence>
<organism evidence="3 4">
    <name type="scientific">Belnapia arida</name>
    <dbReference type="NCBI Taxonomy" id="2804533"/>
    <lineage>
        <taxon>Bacteria</taxon>
        <taxon>Pseudomonadati</taxon>
        <taxon>Pseudomonadota</taxon>
        <taxon>Alphaproteobacteria</taxon>
        <taxon>Acetobacterales</taxon>
        <taxon>Roseomonadaceae</taxon>
        <taxon>Belnapia</taxon>
    </lineage>
</organism>
<dbReference type="EMBL" id="JAETWB010000001">
    <property type="protein sequence ID" value="MBL6077261.1"/>
    <property type="molecule type" value="Genomic_DNA"/>
</dbReference>
<dbReference type="Pfam" id="PF00990">
    <property type="entry name" value="GGDEF"/>
    <property type="match status" value="1"/>
</dbReference>
<comment type="caution">
    <text evidence="3">The sequence shown here is derived from an EMBL/GenBank/DDBJ whole genome shotgun (WGS) entry which is preliminary data.</text>
</comment>
<dbReference type="PROSITE" id="PS50887">
    <property type="entry name" value="GGDEF"/>
    <property type="match status" value="1"/>
</dbReference>
<dbReference type="PANTHER" id="PTHR44757">
    <property type="entry name" value="DIGUANYLATE CYCLASE DGCP"/>
    <property type="match status" value="1"/>
</dbReference>
<keyword evidence="4" id="KW-1185">Reference proteome</keyword>
<gene>
    <name evidence="3" type="ORF">JMJ56_04530</name>
</gene>
<dbReference type="PANTHER" id="PTHR44757:SF2">
    <property type="entry name" value="BIOFILM ARCHITECTURE MAINTENANCE PROTEIN MBAA"/>
    <property type="match status" value="1"/>
</dbReference>
<evidence type="ECO:0000313" key="4">
    <source>
        <dbReference type="Proteomes" id="UP000660885"/>
    </source>
</evidence>